<dbReference type="RefSeq" id="WP_165180393.1">
    <property type="nucleotide sequence ID" value="NZ_JAAKZI010000002.1"/>
</dbReference>
<evidence type="ECO:0000259" key="1">
    <source>
        <dbReference type="PROSITE" id="PS51704"/>
    </source>
</evidence>
<dbReference type="PANTHER" id="PTHR46211:SF13">
    <property type="entry name" value="GLYCEROPHOSPHODIESTER PHOSPHODIESTERASE 1-RELATED"/>
    <property type="match status" value="1"/>
</dbReference>
<evidence type="ECO:0000313" key="3">
    <source>
        <dbReference type="Proteomes" id="UP000479226"/>
    </source>
</evidence>
<dbReference type="PANTHER" id="PTHR46211">
    <property type="entry name" value="GLYCEROPHOSPHORYL DIESTER PHOSPHODIESTERASE"/>
    <property type="match status" value="1"/>
</dbReference>
<dbReference type="InterPro" id="IPR017946">
    <property type="entry name" value="PLC-like_Pdiesterase_TIM-brl"/>
</dbReference>
<comment type="caution">
    <text evidence="2">The sequence shown here is derived from an EMBL/GenBank/DDBJ whole genome shotgun (WGS) entry which is preliminary data.</text>
</comment>
<name>A0ABX0DAF0_9MICC</name>
<dbReference type="SUPFAM" id="SSF51695">
    <property type="entry name" value="PLC-like phosphodiesterases"/>
    <property type="match status" value="1"/>
</dbReference>
<feature type="domain" description="GP-PDE" evidence="1">
    <location>
        <begin position="3"/>
        <end position="287"/>
    </location>
</feature>
<protein>
    <submittedName>
        <fullName evidence="2">Glycerophosphodiester phosphodiesterase</fullName>
    </submittedName>
</protein>
<dbReference type="Gene3D" id="3.20.20.190">
    <property type="entry name" value="Phosphatidylinositol (PI) phosphodiesterase"/>
    <property type="match status" value="1"/>
</dbReference>
<proteinExistence type="predicted"/>
<reference evidence="2 3" key="1">
    <citation type="submission" date="2020-02" db="EMBL/GenBank/DDBJ databases">
        <title>Genome sequence of the type strain DSM 27180 of Arthrobacter silviterrae.</title>
        <authorList>
            <person name="Gao J."/>
            <person name="Sun J."/>
        </authorList>
    </citation>
    <scope>NUCLEOTIDE SEQUENCE [LARGE SCALE GENOMIC DNA]</scope>
    <source>
        <strain evidence="2 3">DSM 27180</strain>
    </source>
</reference>
<dbReference type="InterPro" id="IPR030395">
    <property type="entry name" value="GP_PDE_dom"/>
</dbReference>
<dbReference type="EMBL" id="JAAKZI010000002">
    <property type="protein sequence ID" value="NGN82314.1"/>
    <property type="molecule type" value="Genomic_DNA"/>
</dbReference>
<dbReference type="PROSITE" id="PS51704">
    <property type="entry name" value="GP_PDE"/>
    <property type="match status" value="1"/>
</dbReference>
<dbReference type="Proteomes" id="UP000479226">
    <property type="component" value="Unassembled WGS sequence"/>
</dbReference>
<gene>
    <name evidence="2" type="ORF">G6N77_02390</name>
</gene>
<dbReference type="Pfam" id="PF03009">
    <property type="entry name" value="GDPD"/>
    <property type="match status" value="1"/>
</dbReference>
<organism evidence="2 3">
    <name type="scientific">Arthrobacter silviterrae</name>
    <dbReference type="NCBI Taxonomy" id="2026658"/>
    <lineage>
        <taxon>Bacteria</taxon>
        <taxon>Bacillati</taxon>
        <taxon>Actinomycetota</taxon>
        <taxon>Actinomycetes</taxon>
        <taxon>Micrococcales</taxon>
        <taxon>Micrococcaceae</taxon>
        <taxon>Arthrobacter</taxon>
    </lineage>
</organism>
<accession>A0ABX0DAF0</accession>
<keyword evidence="3" id="KW-1185">Reference proteome</keyword>
<sequence>MTVQVYAHRGSSGLFAEHTRAAYLQALADGADGVECDLHLTADGHLVLLHDDDVDRTSDGTGPVAEKTLAELRGLDFSSWKGTAIPEEFGGTAEQLLTLGELLDILAGAGRPVGLAIEFKYGALFDAALVDAALSLLAGRGWSADAGPSALGAGNVGVSFMSFHPDAVKYLAERVPAELVCQLLEEVEVGEVREELDVGPIAGHTVAFFMRRAVAEGESLLDRGVAHLAGPGVDYLRANPEKTAGWLAAGRRFRVWTVDTEEELRLCLEAGVAEVTTNRPAEIKALLSGM</sequence>
<evidence type="ECO:0000313" key="2">
    <source>
        <dbReference type="EMBL" id="NGN82314.1"/>
    </source>
</evidence>